<evidence type="ECO:0000256" key="2">
    <source>
        <dbReference type="ARBA" id="ARBA00022707"/>
    </source>
</evidence>
<evidence type="ECO:0000313" key="8">
    <source>
        <dbReference type="EMBL" id="CAF1674173.1"/>
    </source>
</evidence>
<keyword evidence="9" id="KW-1185">Reference proteome</keyword>
<dbReference type="Gene3D" id="1.10.238.10">
    <property type="entry name" value="EF-hand"/>
    <property type="match status" value="1"/>
</dbReference>
<dbReference type="PANTHER" id="PTHR23055:SF178">
    <property type="entry name" value="NEUROCALCIN HOMOLOG"/>
    <property type="match status" value="1"/>
</dbReference>
<dbReference type="AlphaFoldDB" id="A0A816GHI8"/>
<keyword evidence="4" id="KW-0677">Repeat</keyword>
<evidence type="ECO:0000256" key="1">
    <source>
        <dbReference type="ARBA" id="ARBA00006049"/>
    </source>
</evidence>
<proteinExistence type="inferred from homology"/>
<keyword evidence="3" id="KW-0479">Metal-binding</keyword>
<comment type="similarity">
    <text evidence="1">Belongs to the recoverin family.</text>
</comment>
<feature type="domain" description="EF-hand" evidence="7">
    <location>
        <begin position="41"/>
        <end position="61"/>
    </location>
</feature>
<dbReference type="PROSITE" id="PS00018">
    <property type="entry name" value="EF_HAND_1"/>
    <property type="match status" value="2"/>
</dbReference>
<dbReference type="Pfam" id="PF13499">
    <property type="entry name" value="EF-hand_7"/>
    <property type="match status" value="1"/>
</dbReference>
<evidence type="ECO:0000256" key="5">
    <source>
        <dbReference type="ARBA" id="ARBA00022837"/>
    </source>
</evidence>
<dbReference type="PANTHER" id="PTHR23055">
    <property type="entry name" value="CALCIUM BINDING PROTEINS"/>
    <property type="match status" value="1"/>
</dbReference>
<dbReference type="InterPro" id="IPR002048">
    <property type="entry name" value="EF_hand_dom"/>
</dbReference>
<evidence type="ECO:0000259" key="7">
    <source>
        <dbReference type="PROSITE" id="PS50222"/>
    </source>
</evidence>
<keyword evidence="2" id="KW-0519">Myristate</keyword>
<reference evidence="8" key="1">
    <citation type="submission" date="2021-02" db="EMBL/GenBank/DDBJ databases">
        <authorList>
            <person name="Nowell W R."/>
        </authorList>
    </citation>
    <scope>NUCLEOTIDE SEQUENCE</scope>
</reference>
<sequence length="189" mass="22005">MNNEDSKRELTDQELDALKASSYMTEEEIRECYEHFVNSDDGDGKLTKDEFHNFAKKVFKNKNVDRVKTDEIFGTFDTNNDGMVTFREFIWVAIAISNDDLNVMLNHAFYMLDTSGDGFLTLDEFKDFIRKILSIRMGPEMVRQVDINGFSIETFQKCGLDPTQKISKEQFIEGCKKNKELIKWFTGEE</sequence>
<keyword evidence="6" id="KW-0449">Lipoprotein</keyword>
<dbReference type="GO" id="GO:0005509">
    <property type="term" value="F:calcium ion binding"/>
    <property type="evidence" value="ECO:0007669"/>
    <property type="project" value="InterPro"/>
</dbReference>
<gene>
    <name evidence="8" type="ORF">XAT740_LOCUS59258</name>
</gene>
<dbReference type="EMBL" id="CAJNOR010013595">
    <property type="protein sequence ID" value="CAF1674173.1"/>
    <property type="molecule type" value="Genomic_DNA"/>
</dbReference>
<dbReference type="PROSITE" id="PS50222">
    <property type="entry name" value="EF_HAND_2"/>
    <property type="match status" value="3"/>
</dbReference>
<accession>A0A816GHI8</accession>
<keyword evidence="5" id="KW-0106">Calcium</keyword>
<protein>
    <recommendedName>
        <fullName evidence="7">EF-hand domain-containing protein</fullName>
    </recommendedName>
</protein>
<dbReference type="SMART" id="SM00054">
    <property type="entry name" value="EFh"/>
    <property type="match status" value="3"/>
</dbReference>
<dbReference type="InterPro" id="IPR018247">
    <property type="entry name" value="EF_Hand_1_Ca_BS"/>
</dbReference>
<name>A0A816GHI8_ADIRI</name>
<dbReference type="InterPro" id="IPR028846">
    <property type="entry name" value="Recoverin"/>
</dbReference>
<evidence type="ECO:0000256" key="4">
    <source>
        <dbReference type="ARBA" id="ARBA00022737"/>
    </source>
</evidence>
<evidence type="ECO:0000256" key="6">
    <source>
        <dbReference type="ARBA" id="ARBA00023288"/>
    </source>
</evidence>
<dbReference type="Pfam" id="PF13405">
    <property type="entry name" value="EF-hand_6"/>
    <property type="match status" value="1"/>
</dbReference>
<dbReference type="Proteomes" id="UP000663828">
    <property type="component" value="Unassembled WGS sequence"/>
</dbReference>
<evidence type="ECO:0000313" key="9">
    <source>
        <dbReference type="Proteomes" id="UP000663828"/>
    </source>
</evidence>
<organism evidence="8 9">
    <name type="scientific">Adineta ricciae</name>
    <name type="common">Rotifer</name>
    <dbReference type="NCBI Taxonomy" id="249248"/>
    <lineage>
        <taxon>Eukaryota</taxon>
        <taxon>Metazoa</taxon>
        <taxon>Spiralia</taxon>
        <taxon>Gnathifera</taxon>
        <taxon>Rotifera</taxon>
        <taxon>Eurotatoria</taxon>
        <taxon>Bdelloidea</taxon>
        <taxon>Adinetida</taxon>
        <taxon>Adinetidae</taxon>
        <taxon>Adineta</taxon>
    </lineage>
</organism>
<feature type="domain" description="EF-hand" evidence="7">
    <location>
        <begin position="100"/>
        <end position="135"/>
    </location>
</feature>
<comment type="caution">
    <text evidence="8">The sequence shown here is derived from an EMBL/GenBank/DDBJ whole genome shotgun (WGS) entry which is preliminary data.</text>
</comment>
<dbReference type="InterPro" id="IPR011992">
    <property type="entry name" value="EF-hand-dom_pair"/>
</dbReference>
<dbReference type="PRINTS" id="PR00450">
    <property type="entry name" value="RECOVERIN"/>
</dbReference>
<feature type="domain" description="EF-hand" evidence="7">
    <location>
        <begin position="64"/>
        <end position="99"/>
    </location>
</feature>
<dbReference type="SUPFAM" id="SSF47473">
    <property type="entry name" value="EF-hand"/>
    <property type="match status" value="1"/>
</dbReference>
<evidence type="ECO:0000256" key="3">
    <source>
        <dbReference type="ARBA" id="ARBA00022723"/>
    </source>
</evidence>